<protein>
    <submittedName>
        <fullName evidence="5">ADP-ribosylglycohydrolase</fullName>
    </submittedName>
</protein>
<dbReference type="InterPro" id="IPR050792">
    <property type="entry name" value="ADP-ribosylglycohydrolase"/>
</dbReference>
<dbReference type="Proteomes" id="UP000198852">
    <property type="component" value="Unassembled WGS sequence"/>
</dbReference>
<dbReference type="InterPro" id="IPR005502">
    <property type="entry name" value="Ribosyl_crysJ1"/>
</dbReference>
<dbReference type="PANTHER" id="PTHR16222:SF24">
    <property type="entry name" value="ADP-RIBOSYLHYDROLASE ARH3"/>
    <property type="match status" value="1"/>
</dbReference>
<sequence>MEKAEAIELVERWLRAQGLEIGVPGGRKVEPDGVRLSAEGWRVPFNTTEAVDTGNHLEAIVPFPMCVVTEPDGELRLVNTTPYPGFSTPLTWPGEPRRSEIIDPEYKADGFFGMGVPKNKVAGWKITHPDGTTEDKVNPEYKPGPQRAGLPKPANHLEKLLNYVALKHLPHRNVVFGMMRCDILIPGEPDSPPEQRLVMNGYSSPRHMPQATTWWRMTIATFADRYPGSGLAINSQSWPSMTIKGSELTEVYEHMRQPHTVMKSVTEGIKPGEVVFEEEPGLSDAWEAKRTELQQRFGLEHPPSITPKAIVEARASGHGMTPEEQERHLLGRAWVSYNVPRTTWSQEGRAADDISGQEWPADLRANGLVVRHDPIGRVRPLVDFFGKVPHVGGSDPVKSWHSVVGAYVGFALGEALGAAVDGLTWPQIQQRYGPHGIPDMQTVFERPVQSGWLTQWLMFITEGAVRGAKRGDVLSPEVMRSAFARWLVTQGMPWQQAAGPLAGDHPQPDGWLLRVPEMHVHRGASPQLIEVVRAAVADPAQSTLTGPLQLIWALPGAVAETDLAASGGFNRTGVDDGATYALRLLFQRMFRKETVPNPIWLDLRQVIEENLQAKTSGEAAAAETIQDVNQRWKQYFVYDIDLVEGIGNGTDTLSVLGRAVFAAARREYDPEMALKGAVNHSGNSALTGALAGAVLGARLGVAGLPSKWVDALDTRDLLEELADHAYWHFAIRNPHRINEKDWNLRYPAW</sequence>
<dbReference type="AlphaFoldDB" id="A0A1I6TVC6"/>
<dbReference type="GO" id="GO:0016787">
    <property type="term" value="F:hydrolase activity"/>
    <property type="evidence" value="ECO:0007669"/>
    <property type="project" value="UniProtKB-KW"/>
</dbReference>
<dbReference type="EMBL" id="FOZX01000008">
    <property type="protein sequence ID" value="SFS93114.1"/>
    <property type="molecule type" value="Genomic_DNA"/>
</dbReference>
<dbReference type="Pfam" id="PF15567">
    <property type="entry name" value="Imm35"/>
    <property type="match status" value="1"/>
</dbReference>
<dbReference type="PANTHER" id="PTHR16222">
    <property type="entry name" value="ADP-RIBOSYLGLYCOHYDROLASE"/>
    <property type="match status" value="1"/>
</dbReference>
<evidence type="ECO:0000259" key="4">
    <source>
        <dbReference type="Pfam" id="PF15567"/>
    </source>
</evidence>
<evidence type="ECO:0000313" key="5">
    <source>
        <dbReference type="EMBL" id="SFS93114.1"/>
    </source>
</evidence>
<dbReference type="Gene3D" id="1.10.4080.10">
    <property type="entry name" value="ADP-ribosylation/Crystallin J1"/>
    <property type="match status" value="2"/>
</dbReference>
<gene>
    <name evidence="5" type="ORF">SAMN05660874_04291</name>
</gene>
<dbReference type="InterPro" id="IPR029082">
    <property type="entry name" value="Imm35"/>
</dbReference>
<evidence type="ECO:0000256" key="1">
    <source>
        <dbReference type="ARBA" id="ARBA00010702"/>
    </source>
</evidence>
<name>A0A1I6TVC6_9PSEU</name>
<reference evidence="6" key="1">
    <citation type="submission" date="2016-10" db="EMBL/GenBank/DDBJ databases">
        <authorList>
            <person name="Varghese N."/>
            <person name="Submissions S."/>
        </authorList>
    </citation>
    <scope>NUCLEOTIDE SEQUENCE [LARGE SCALE GENOMIC DNA]</scope>
    <source>
        <strain evidence="6">DSM 44771</strain>
    </source>
</reference>
<dbReference type="RefSeq" id="WP_139274127.1">
    <property type="nucleotide sequence ID" value="NZ_FOZX01000008.1"/>
</dbReference>
<dbReference type="InterPro" id="IPR036705">
    <property type="entry name" value="Ribosyl_crysJ1_sf"/>
</dbReference>
<comment type="similarity">
    <text evidence="1">Belongs to the ADP-ribosylglycohydrolase family.</text>
</comment>
<keyword evidence="2 5" id="KW-0378">Hydrolase</keyword>
<organism evidence="5 6">
    <name type="scientific">Saccharopolyspora flava</name>
    <dbReference type="NCBI Taxonomy" id="95161"/>
    <lineage>
        <taxon>Bacteria</taxon>
        <taxon>Bacillati</taxon>
        <taxon>Actinomycetota</taxon>
        <taxon>Actinomycetes</taxon>
        <taxon>Pseudonocardiales</taxon>
        <taxon>Pseudonocardiaceae</taxon>
        <taxon>Saccharopolyspora</taxon>
    </lineage>
</organism>
<evidence type="ECO:0000313" key="6">
    <source>
        <dbReference type="Proteomes" id="UP000198852"/>
    </source>
</evidence>
<keyword evidence="6" id="KW-1185">Reference proteome</keyword>
<accession>A0A1I6TVC6</accession>
<feature type="domain" description="Immunity protein 35" evidence="4">
    <location>
        <begin position="4"/>
        <end position="82"/>
    </location>
</feature>
<dbReference type="OrthoDB" id="4871367at2"/>
<dbReference type="STRING" id="95161.SAMN05660874_04291"/>
<feature type="compositionally biased region" description="Basic and acidic residues" evidence="3">
    <location>
        <begin position="128"/>
        <end position="139"/>
    </location>
</feature>
<evidence type="ECO:0000256" key="2">
    <source>
        <dbReference type="ARBA" id="ARBA00022801"/>
    </source>
</evidence>
<dbReference type="SUPFAM" id="SSF101478">
    <property type="entry name" value="ADP-ribosylglycohydrolase"/>
    <property type="match status" value="1"/>
</dbReference>
<proteinExistence type="inferred from homology"/>
<evidence type="ECO:0000256" key="3">
    <source>
        <dbReference type="SAM" id="MobiDB-lite"/>
    </source>
</evidence>
<feature type="region of interest" description="Disordered" evidence="3">
    <location>
        <begin position="128"/>
        <end position="153"/>
    </location>
</feature>
<dbReference type="Pfam" id="PF03747">
    <property type="entry name" value="ADP_ribosyl_GH"/>
    <property type="match status" value="2"/>
</dbReference>